<evidence type="ECO:0000256" key="5">
    <source>
        <dbReference type="ARBA" id="ARBA00012366"/>
    </source>
</evidence>
<keyword evidence="11" id="KW-0413">Isomerase</keyword>
<evidence type="ECO:0000256" key="3">
    <source>
        <dbReference type="ARBA" id="ARBA00005094"/>
    </source>
</evidence>
<dbReference type="Pfam" id="PF08436">
    <property type="entry name" value="DXP_redisom_C"/>
    <property type="match status" value="1"/>
</dbReference>
<comment type="cofactor">
    <cofactor evidence="1">
        <name>Mn(2+)</name>
        <dbReference type="ChEBI" id="CHEBI:29035"/>
    </cofactor>
</comment>
<dbReference type="SUPFAM" id="SSF69055">
    <property type="entry name" value="1-deoxy-D-xylulose-5-phosphate reductoisomerase, C-terminal domain"/>
    <property type="match status" value="1"/>
</dbReference>
<evidence type="ECO:0000313" key="11">
    <source>
        <dbReference type="EMBL" id="GAO27991.1"/>
    </source>
</evidence>
<dbReference type="GO" id="GO:0030145">
    <property type="term" value="F:manganese ion binding"/>
    <property type="evidence" value="ECO:0007669"/>
    <property type="project" value="TreeGrafter"/>
</dbReference>
<evidence type="ECO:0000259" key="10">
    <source>
        <dbReference type="Pfam" id="PF13288"/>
    </source>
</evidence>
<dbReference type="Gene3D" id="1.10.1740.10">
    <property type="match status" value="1"/>
</dbReference>
<evidence type="ECO:0000259" key="9">
    <source>
        <dbReference type="Pfam" id="PF08436"/>
    </source>
</evidence>
<reference evidence="11 12" key="1">
    <citation type="journal article" date="2015" name="Microbes Environ.">
        <title>Distribution and evolution of nitrogen fixation genes in the phylum bacteroidetes.</title>
        <authorList>
            <person name="Inoue J."/>
            <person name="Oshima K."/>
            <person name="Suda W."/>
            <person name="Sakamoto M."/>
            <person name="Iino T."/>
            <person name="Noda S."/>
            <person name="Hongoh Y."/>
            <person name="Hattori M."/>
            <person name="Ohkuma M."/>
        </authorList>
    </citation>
    <scope>NUCLEOTIDE SEQUENCE [LARGE SCALE GENOMIC DNA]</scope>
    <source>
        <strain evidence="11">JCM 15548</strain>
    </source>
</reference>
<comment type="pathway">
    <text evidence="3">Isoprenoid biosynthesis; isopentenyl diphosphate biosynthesis via DXP pathway; isopentenyl diphosphate from 1-deoxy-D-xylulose 5-phosphate: step 1/6.</text>
</comment>
<evidence type="ECO:0000313" key="12">
    <source>
        <dbReference type="Proteomes" id="UP000032900"/>
    </source>
</evidence>
<dbReference type="PANTHER" id="PTHR30525:SF0">
    <property type="entry name" value="1-DEOXY-D-XYLULOSE 5-PHOSPHATE REDUCTOISOMERASE, CHLOROPLASTIC"/>
    <property type="match status" value="1"/>
</dbReference>
<keyword evidence="6" id="KW-0479">Metal-binding</keyword>
<dbReference type="EC" id="1.1.1.267" evidence="5"/>
<keyword evidence="12" id="KW-1185">Reference proteome</keyword>
<dbReference type="Pfam" id="PF13288">
    <property type="entry name" value="DXPR_C"/>
    <property type="match status" value="1"/>
</dbReference>
<dbReference type="SUPFAM" id="SSF55347">
    <property type="entry name" value="Glyceraldehyde-3-phosphate dehydrogenase-like, C-terminal domain"/>
    <property type="match status" value="1"/>
</dbReference>
<name>A0A0E9LS74_9BACT</name>
<comment type="caution">
    <text evidence="11">The sequence shown here is derived from an EMBL/GenBank/DDBJ whole genome shotgun (WGS) entry which is preliminary data.</text>
</comment>
<comment type="catalytic activity">
    <reaction evidence="8">
        <text>2-C-methyl-D-erythritol 4-phosphate + NADP(+) = 1-deoxy-D-xylulose 5-phosphate + NADPH + H(+)</text>
        <dbReference type="Rhea" id="RHEA:13717"/>
        <dbReference type="ChEBI" id="CHEBI:15378"/>
        <dbReference type="ChEBI" id="CHEBI:57783"/>
        <dbReference type="ChEBI" id="CHEBI:57792"/>
        <dbReference type="ChEBI" id="CHEBI:58262"/>
        <dbReference type="ChEBI" id="CHEBI:58349"/>
        <dbReference type="EC" id="1.1.1.267"/>
    </reaction>
    <physiologicalReaction direction="right-to-left" evidence="8">
        <dbReference type="Rhea" id="RHEA:13719"/>
    </physiologicalReaction>
</comment>
<dbReference type="InterPro" id="IPR036169">
    <property type="entry name" value="DXPR_C_sf"/>
</dbReference>
<proteinExistence type="inferred from homology"/>
<dbReference type="InterPro" id="IPR003821">
    <property type="entry name" value="DXP_reductoisomerase"/>
</dbReference>
<dbReference type="PANTHER" id="PTHR30525">
    <property type="entry name" value="1-DEOXY-D-XYLULOSE 5-PHOSPHATE REDUCTOISOMERASE"/>
    <property type="match status" value="1"/>
</dbReference>
<evidence type="ECO:0000256" key="2">
    <source>
        <dbReference type="ARBA" id="ARBA00001946"/>
    </source>
</evidence>
<accession>A0A0E9LS74</accession>
<comment type="cofactor">
    <cofactor evidence="2">
        <name>Mg(2+)</name>
        <dbReference type="ChEBI" id="CHEBI:18420"/>
    </cofactor>
</comment>
<evidence type="ECO:0000256" key="4">
    <source>
        <dbReference type="ARBA" id="ARBA00006825"/>
    </source>
</evidence>
<gene>
    <name evidence="11" type="ORF">JCM15548_43</name>
</gene>
<evidence type="ECO:0000256" key="8">
    <source>
        <dbReference type="ARBA" id="ARBA00048543"/>
    </source>
</evidence>
<dbReference type="STRING" id="1236989.JCM15548_43"/>
<dbReference type="GO" id="GO:0051484">
    <property type="term" value="P:isopentenyl diphosphate biosynthetic process, methylerythritol 4-phosphate pathway involved in terpenoid biosynthetic process"/>
    <property type="evidence" value="ECO:0007669"/>
    <property type="project" value="TreeGrafter"/>
</dbReference>
<protein>
    <recommendedName>
        <fullName evidence="5">1-deoxy-D-xylulose-5-phosphate reductoisomerase</fullName>
        <ecNumber evidence="5">1.1.1.267</ecNumber>
    </recommendedName>
</protein>
<feature type="domain" description="DXP reductoisomerase C-terminal" evidence="10">
    <location>
        <begin position="58"/>
        <end position="174"/>
    </location>
</feature>
<dbReference type="GO" id="GO:0016853">
    <property type="term" value="F:isomerase activity"/>
    <property type="evidence" value="ECO:0007669"/>
    <property type="project" value="UniProtKB-KW"/>
</dbReference>
<evidence type="ECO:0000256" key="7">
    <source>
        <dbReference type="ARBA" id="ARBA00023002"/>
    </source>
</evidence>
<feature type="domain" description="1-deoxy-D-xylulose 5-phosphate reductoisomerase C-terminal" evidence="9">
    <location>
        <begin position="1"/>
        <end position="26"/>
    </location>
</feature>
<comment type="similarity">
    <text evidence="4">Belongs to the DXR family.</text>
</comment>
<dbReference type="Proteomes" id="UP000032900">
    <property type="component" value="Unassembled WGS sequence"/>
</dbReference>
<dbReference type="EMBL" id="BAZW01000001">
    <property type="protein sequence ID" value="GAO27991.1"/>
    <property type="molecule type" value="Genomic_DNA"/>
</dbReference>
<evidence type="ECO:0000256" key="1">
    <source>
        <dbReference type="ARBA" id="ARBA00001936"/>
    </source>
</evidence>
<organism evidence="11 12">
    <name type="scientific">Geofilum rubicundum JCM 15548</name>
    <dbReference type="NCBI Taxonomy" id="1236989"/>
    <lineage>
        <taxon>Bacteria</taxon>
        <taxon>Pseudomonadati</taxon>
        <taxon>Bacteroidota</taxon>
        <taxon>Bacteroidia</taxon>
        <taxon>Marinilabiliales</taxon>
        <taxon>Marinilabiliaceae</taxon>
        <taxon>Geofilum</taxon>
    </lineage>
</organism>
<dbReference type="GO" id="GO:0070402">
    <property type="term" value="F:NADPH binding"/>
    <property type="evidence" value="ECO:0007669"/>
    <property type="project" value="TreeGrafter"/>
</dbReference>
<dbReference type="AlphaFoldDB" id="A0A0E9LS74"/>
<sequence length="182" mass="20298">MGHKITIDSASLMNKGLEAIEARWLFNLKPEQIEVVVHPQSIIHSMVQFEDGSIKAQMGLPDMRLPIQYALGFPQRLPNSFPRFNFMDFPSLTFEQADVSVFRNLSMAYEAMRQGGNVPCVLNAANEVAVEAFLKGKCGFVEMSCIIEQTIGKCGFIASPTFSDYVETDREAREVAQSLIKA</sequence>
<dbReference type="UniPathway" id="UPA00056">
    <property type="reaction ID" value="UER00092"/>
</dbReference>
<keyword evidence="7" id="KW-0560">Oxidoreductase</keyword>
<dbReference type="InterPro" id="IPR013644">
    <property type="entry name" value="DXP_reductoisomerase_C"/>
</dbReference>
<evidence type="ECO:0000256" key="6">
    <source>
        <dbReference type="ARBA" id="ARBA00022723"/>
    </source>
</evidence>
<dbReference type="GO" id="GO:0030604">
    <property type="term" value="F:1-deoxy-D-xylulose-5-phosphate reductoisomerase activity"/>
    <property type="evidence" value="ECO:0007669"/>
    <property type="project" value="UniProtKB-EC"/>
</dbReference>
<dbReference type="InterPro" id="IPR026877">
    <property type="entry name" value="DXPR_C"/>
</dbReference>